<evidence type="ECO:0008006" key="8">
    <source>
        <dbReference type="Google" id="ProtNLM"/>
    </source>
</evidence>
<dbReference type="InterPro" id="IPR024240">
    <property type="entry name" value="NAGLU_N"/>
</dbReference>
<dbReference type="AlphaFoldDB" id="A0A8J2PC78"/>
<dbReference type="PANTHER" id="PTHR12872:SF1">
    <property type="entry name" value="ALPHA-N-ACETYLGLUCOSAMINIDASE"/>
    <property type="match status" value="1"/>
</dbReference>
<keyword evidence="2" id="KW-0732">Signal</keyword>
<dbReference type="InterPro" id="IPR024732">
    <property type="entry name" value="NAGLU_C"/>
</dbReference>
<evidence type="ECO:0000259" key="3">
    <source>
        <dbReference type="Pfam" id="PF05089"/>
    </source>
</evidence>
<keyword evidence="7" id="KW-1185">Reference proteome</keyword>
<dbReference type="EMBL" id="CAJVCH010399784">
    <property type="protein sequence ID" value="CAG7817662.1"/>
    <property type="molecule type" value="Genomic_DNA"/>
</dbReference>
<accession>A0A8J2PC78</accession>
<gene>
    <name evidence="6" type="ORF">AFUS01_LOCUS28214</name>
</gene>
<feature type="signal peptide" evidence="2">
    <location>
        <begin position="1"/>
        <end position="23"/>
    </location>
</feature>
<dbReference type="PANTHER" id="PTHR12872">
    <property type="entry name" value="ALPHA-N-ACETYLGLUCOSAMINIDASE"/>
    <property type="match status" value="1"/>
</dbReference>
<protein>
    <recommendedName>
        <fullName evidence="8">Alpha-N-acetylglucosaminidase</fullName>
    </recommendedName>
</protein>
<feature type="domain" description="Alpha-N-acetylglucosaminidase tim-barrel" evidence="3">
    <location>
        <begin position="140"/>
        <end position="472"/>
    </location>
</feature>
<feature type="domain" description="Alpha-N-acetylglucosaminidase C-terminal" evidence="5">
    <location>
        <begin position="482"/>
        <end position="740"/>
    </location>
</feature>
<dbReference type="InterPro" id="IPR024733">
    <property type="entry name" value="NAGLU_tim-barrel"/>
</dbReference>
<feature type="domain" description="Alpha-N-acetylglucosaminidase N-terminal" evidence="4">
    <location>
        <begin position="47"/>
        <end position="127"/>
    </location>
</feature>
<organism evidence="6 7">
    <name type="scientific">Allacma fusca</name>
    <dbReference type="NCBI Taxonomy" id="39272"/>
    <lineage>
        <taxon>Eukaryota</taxon>
        <taxon>Metazoa</taxon>
        <taxon>Ecdysozoa</taxon>
        <taxon>Arthropoda</taxon>
        <taxon>Hexapoda</taxon>
        <taxon>Collembola</taxon>
        <taxon>Symphypleona</taxon>
        <taxon>Sminthuridae</taxon>
        <taxon>Allacma</taxon>
    </lineage>
</organism>
<evidence type="ECO:0000259" key="4">
    <source>
        <dbReference type="Pfam" id="PF12971"/>
    </source>
</evidence>
<dbReference type="Pfam" id="PF05089">
    <property type="entry name" value="NAGLU"/>
    <property type="match status" value="1"/>
</dbReference>
<dbReference type="Proteomes" id="UP000708208">
    <property type="component" value="Unassembled WGS sequence"/>
</dbReference>
<dbReference type="Pfam" id="PF12972">
    <property type="entry name" value="NAGLU_C"/>
    <property type="match status" value="1"/>
</dbReference>
<name>A0A8J2PC78_9HEXA</name>
<reference evidence="6" key="1">
    <citation type="submission" date="2021-06" db="EMBL/GenBank/DDBJ databases">
        <authorList>
            <person name="Hodson N. C."/>
            <person name="Mongue J. A."/>
            <person name="Jaron S. K."/>
        </authorList>
    </citation>
    <scope>NUCLEOTIDE SEQUENCE</scope>
</reference>
<evidence type="ECO:0000313" key="6">
    <source>
        <dbReference type="EMBL" id="CAG7817662.1"/>
    </source>
</evidence>
<evidence type="ECO:0000313" key="7">
    <source>
        <dbReference type="Proteomes" id="UP000708208"/>
    </source>
</evidence>
<dbReference type="Pfam" id="PF12971">
    <property type="entry name" value="NAGLU_N"/>
    <property type="match status" value="1"/>
</dbReference>
<dbReference type="OrthoDB" id="64736at2759"/>
<evidence type="ECO:0000259" key="5">
    <source>
        <dbReference type="Pfam" id="PF12972"/>
    </source>
</evidence>
<comment type="caution">
    <text evidence="6">The sequence shown here is derived from an EMBL/GenBank/DDBJ whole genome shotgun (WGS) entry which is preliminary data.</text>
</comment>
<evidence type="ECO:0000256" key="2">
    <source>
        <dbReference type="SAM" id="SignalP"/>
    </source>
</evidence>
<sequence>MKSVIFLICSIVLFTHRRSGVHAQSGVGNLRHIFTKTNPNLQETSGQEVIKRLFPKRHSEFTLKVDPGLTDTPNKDAFELNWEDGKVTVTGTTAVAALYGFNFYLKYYCKCHIAWEGRQLNLPEILPQVSLRLDIQDRFRYYQNACTDSYSFVWWDWPKWEEHIDWMALNGINLPLAFTGQEALWLKVYSELGLDINDLLQNYIAGPAFLAWWRMGNIQKWGGPLPEAFLVKKLELLKKIVVRMRSLGMTPVLPAFSGNIPKSLITIFPNASVAHHSSWNKFNESYSSTYMLLPTDPLFIEIGKRFIKELNDTIGTDHIYSCDTFNENRPVSNDSTFLHQMAQSTYLSMAAADPNSVWMIQSWVFTDTKFWQREQVESYLSGVSKGNALILDLEAELFPLYKPYDSFFNHSFIWCMLHNFGGNHGLYGAIGLVNQGVPNARQGNNSLVGTGMCPEGINQNYFIYDFMSEASLRENPINVTKWALEYQERRYGVLDSNLSTAWKYLIKRIYNAPPLMRFHGRTVITRRPSLTLKELLWYDTEDIYNVVNNFVIFGNNTTPSNDSLIRYDTVDFSRQFLQVLFSRLYKTFLGYYFVSDLKNAQLTSDKLLEILVDMDSVLSTDKNFLLGKWISDAEAWGTTSEEKRLLRYNALNQITLWGPNGEIVDYAAKQWSGLIRDFSLPRWTLLIRMLAERFGVTFDYHDYKRQVLENVEIPFTLTSFNYPTTPSGDACVKAAEILQKWGKPFKNYMWARRNQTKKFRRPKPNKNIPHQMLEQQSRSSSVTSGNLLTISKELSVCRCSCNLQGGHTMVFPRNVDNSITTRLAYSVHAVRLGPIMPTS</sequence>
<dbReference type="InterPro" id="IPR007781">
    <property type="entry name" value="NAGLU"/>
</dbReference>
<evidence type="ECO:0000256" key="1">
    <source>
        <dbReference type="SAM" id="MobiDB-lite"/>
    </source>
</evidence>
<proteinExistence type="predicted"/>
<feature type="chain" id="PRO_5035150235" description="Alpha-N-acetylglucosaminidase" evidence="2">
    <location>
        <begin position="24"/>
        <end position="839"/>
    </location>
</feature>
<feature type="region of interest" description="Disordered" evidence="1">
    <location>
        <begin position="760"/>
        <end position="780"/>
    </location>
</feature>